<evidence type="ECO:0000313" key="1">
    <source>
        <dbReference type="EMBL" id="GAJ04217.1"/>
    </source>
</evidence>
<name>X1UKT1_9ZZZZ</name>
<sequence>LRCRLDFHHQAVVMTLFDPETVERRIVSAMDVSHALASELSFGSGLLPPQTLWWENTRNGPVFALYAEPKVRKLALQESVSDPPRRFTIPLPGLIFLCSPGKPPWVFAVKKKPTKEMDTVYKAPLCNVYADGRSCPGNHRYPTRVADIVESFFISFFSSAADVRNRSVKFPNNVVHLWEYLDKKKTFPNDDLVRHGKVRDLMQYE</sequence>
<proteinExistence type="predicted"/>
<dbReference type="InterPro" id="IPR032787">
    <property type="entry name" value="Prok-E2_D"/>
</dbReference>
<comment type="caution">
    <text evidence="1">The sequence shown here is derived from an EMBL/GenBank/DDBJ whole genome shotgun (WGS) entry which is preliminary data.</text>
</comment>
<feature type="non-terminal residue" evidence="1">
    <location>
        <position position="1"/>
    </location>
</feature>
<dbReference type="AlphaFoldDB" id="X1UKT1"/>
<dbReference type="Pfam" id="PF14460">
    <property type="entry name" value="Prok-E2_D"/>
    <property type="match status" value="1"/>
</dbReference>
<protein>
    <submittedName>
        <fullName evidence="1">Uncharacterized protein</fullName>
    </submittedName>
</protein>
<accession>X1UKT1</accession>
<reference evidence="1" key="1">
    <citation type="journal article" date="2014" name="Front. Microbiol.">
        <title>High frequency of phylogenetically diverse reductive dehalogenase-homologous genes in deep subseafloor sedimentary metagenomes.</title>
        <authorList>
            <person name="Kawai M."/>
            <person name="Futagami T."/>
            <person name="Toyoda A."/>
            <person name="Takaki Y."/>
            <person name="Nishi S."/>
            <person name="Hori S."/>
            <person name="Arai W."/>
            <person name="Tsubouchi T."/>
            <person name="Morono Y."/>
            <person name="Uchiyama I."/>
            <person name="Ito T."/>
            <person name="Fujiyama A."/>
            <person name="Inagaki F."/>
            <person name="Takami H."/>
        </authorList>
    </citation>
    <scope>NUCLEOTIDE SEQUENCE</scope>
    <source>
        <strain evidence="1">Expedition CK06-06</strain>
    </source>
</reference>
<organism evidence="1">
    <name type="scientific">marine sediment metagenome</name>
    <dbReference type="NCBI Taxonomy" id="412755"/>
    <lineage>
        <taxon>unclassified sequences</taxon>
        <taxon>metagenomes</taxon>
        <taxon>ecological metagenomes</taxon>
    </lineage>
</organism>
<dbReference type="EMBL" id="BARW01027626">
    <property type="protein sequence ID" value="GAJ04217.1"/>
    <property type="molecule type" value="Genomic_DNA"/>
</dbReference>
<gene>
    <name evidence="1" type="ORF">S12H4_44783</name>
</gene>